<comment type="caution">
    <text evidence="2">The sequence shown here is derived from an EMBL/GenBank/DDBJ whole genome shotgun (WGS) entry which is preliminary data.</text>
</comment>
<reference evidence="3" key="1">
    <citation type="journal article" date="2019" name="Int. J. Syst. Evol. Microbiol.">
        <title>The Global Catalogue of Microorganisms (GCM) 10K type strain sequencing project: providing services to taxonomists for standard genome sequencing and annotation.</title>
        <authorList>
            <consortium name="The Broad Institute Genomics Platform"/>
            <consortium name="The Broad Institute Genome Sequencing Center for Infectious Disease"/>
            <person name="Wu L."/>
            <person name="Ma J."/>
        </authorList>
    </citation>
    <scope>NUCLEOTIDE SEQUENCE [LARGE SCALE GENOMIC DNA]</scope>
    <source>
        <strain evidence="3">CCUG 51308</strain>
    </source>
</reference>
<dbReference type="InterPro" id="IPR024572">
    <property type="entry name" value="RcnB"/>
</dbReference>
<keyword evidence="3" id="KW-1185">Reference proteome</keyword>
<organism evidence="2 3">
    <name type="scientific">Hirschia litorea</name>
    <dbReference type="NCBI Taxonomy" id="1199156"/>
    <lineage>
        <taxon>Bacteria</taxon>
        <taxon>Pseudomonadati</taxon>
        <taxon>Pseudomonadota</taxon>
        <taxon>Alphaproteobacteria</taxon>
        <taxon>Hyphomonadales</taxon>
        <taxon>Hyphomonadaceae</taxon>
        <taxon>Hirschia</taxon>
    </lineage>
</organism>
<dbReference type="Pfam" id="PF11776">
    <property type="entry name" value="RcnB"/>
    <property type="match status" value="1"/>
</dbReference>
<proteinExistence type="predicted"/>
<sequence length="232" mass="26621">MTSFKKIVSVVSAIGLSAFLMPSALTANAQSAHHSRSDTLAGGYDDKARTTHYRHGRDYSSGYRNNSHYNDQWKRADRNYNAHHNSHYNRSYNPDAFHHREKRRIIQSHNRHRNDRYYGYNNSRYNNSRYYSNSRFGSHHHTGNQHLYCADHSGARYHIGGNYRRSGSSIVISNYNRHGLYSPPRGHHWVRDNDRGDAILASVATGAIIGLVVGAIISDDDNGRHHHHGRGW</sequence>
<evidence type="ECO:0000256" key="1">
    <source>
        <dbReference type="SAM" id="SignalP"/>
    </source>
</evidence>
<protein>
    <submittedName>
        <fullName evidence="2">RcnB family protein</fullName>
    </submittedName>
</protein>
<dbReference type="EMBL" id="JBHTBR010000002">
    <property type="protein sequence ID" value="MFC7290151.1"/>
    <property type="molecule type" value="Genomic_DNA"/>
</dbReference>
<name>A0ABW2IGD4_9PROT</name>
<evidence type="ECO:0000313" key="2">
    <source>
        <dbReference type="EMBL" id="MFC7290151.1"/>
    </source>
</evidence>
<feature type="signal peptide" evidence="1">
    <location>
        <begin position="1"/>
        <end position="29"/>
    </location>
</feature>
<accession>A0ABW2IGD4</accession>
<dbReference type="RefSeq" id="WP_382164798.1">
    <property type="nucleotide sequence ID" value="NZ_JBHTBR010000002.1"/>
</dbReference>
<dbReference type="Proteomes" id="UP001596492">
    <property type="component" value="Unassembled WGS sequence"/>
</dbReference>
<keyword evidence="1" id="KW-0732">Signal</keyword>
<evidence type="ECO:0000313" key="3">
    <source>
        <dbReference type="Proteomes" id="UP001596492"/>
    </source>
</evidence>
<dbReference type="Gene3D" id="3.10.450.160">
    <property type="entry name" value="inner membrane protein cigr"/>
    <property type="match status" value="1"/>
</dbReference>
<gene>
    <name evidence="2" type="ORF">ACFQS8_00855</name>
</gene>
<feature type="chain" id="PRO_5045693176" evidence="1">
    <location>
        <begin position="30"/>
        <end position="232"/>
    </location>
</feature>